<dbReference type="AlphaFoldDB" id="A0A0F6HA10"/>
<accession>A0A0F6HA10</accession>
<gene>
    <name evidence="1" type="ORF">LEP1GSC104_3912</name>
</gene>
<protein>
    <submittedName>
        <fullName evidence="1">Toxin-antitoxin system, antitoxin component, ribbon-helix-helix domain protein</fullName>
    </submittedName>
</protein>
<dbReference type="Proteomes" id="UP000006324">
    <property type="component" value="Unassembled WGS sequence"/>
</dbReference>
<comment type="caution">
    <text evidence="1">The sequence shown here is derived from an EMBL/GenBank/DDBJ whole genome shotgun (WGS) entry which is preliminary data.</text>
</comment>
<proteinExistence type="predicted"/>
<evidence type="ECO:0000313" key="1">
    <source>
        <dbReference type="EMBL" id="EKO25104.1"/>
    </source>
</evidence>
<name>A0A0F6HA10_LEPIR</name>
<organism evidence="1 2">
    <name type="scientific">Leptospira interrogans str. UI 12621</name>
    <dbReference type="NCBI Taxonomy" id="1049937"/>
    <lineage>
        <taxon>Bacteria</taxon>
        <taxon>Pseudomonadati</taxon>
        <taxon>Spirochaetota</taxon>
        <taxon>Spirochaetia</taxon>
        <taxon>Leptospirales</taxon>
        <taxon>Leptospiraceae</taxon>
        <taxon>Leptospira</taxon>
    </lineage>
</organism>
<dbReference type="Gene3D" id="1.10.1220.10">
    <property type="entry name" value="Met repressor-like"/>
    <property type="match status" value="1"/>
</dbReference>
<dbReference type="EMBL" id="AHNQ02000026">
    <property type="protein sequence ID" value="EKO25104.1"/>
    <property type="molecule type" value="Genomic_DNA"/>
</dbReference>
<evidence type="ECO:0000313" key="2">
    <source>
        <dbReference type="Proteomes" id="UP000006324"/>
    </source>
</evidence>
<reference evidence="1 2" key="1">
    <citation type="submission" date="2012-09" db="EMBL/GenBank/DDBJ databases">
        <authorList>
            <person name="Harkins D.M."/>
            <person name="Durkin A.S."/>
            <person name="Brinkac L.M."/>
            <person name="Selengut J.D."/>
            <person name="Sanka R."/>
            <person name="DePew J."/>
            <person name="Purushe J."/>
            <person name="Chanthongthip A."/>
            <person name="Lattana O."/>
            <person name="Phetsouvanh R."/>
            <person name="Newton P.N."/>
            <person name="Vinetz J.M."/>
            <person name="Sutton G.G."/>
            <person name="Nelson W.C."/>
            <person name="Fouts D.E."/>
        </authorList>
    </citation>
    <scope>NUCLEOTIDE SEQUENCE [LARGE SCALE GENOMIC DNA]</scope>
    <source>
        <strain evidence="1 2">UI 12621</strain>
    </source>
</reference>
<dbReference type="Pfam" id="PF04221">
    <property type="entry name" value="RelB"/>
    <property type="match status" value="1"/>
</dbReference>
<dbReference type="InterPro" id="IPR007337">
    <property type="entry name" value="RelB/DinJ"/>
</dbReference>
<dbReference type="RefSeq" id="WP_001976969.1">
    <property type="nucleotide sequence ID" value="NZ_AHNQ02000026.1"/>
</dbReference>
<dbReference type="GO" id="GO:0006355">
    <property type="term" value="P:regulation of DNA-templated transcription"/>
    <property type="evidence" value="ECO:0007669"/>
    <property type="project" value="InterPro"/>
</dbReference>
<dbReference type="InterPro" id="IPR013321">
    <property type="entry name" value="Arc_rbn_hlx_hlx"/>
</dbReference>
<sequence length="51" mass="5706">MAKTAMIRARVEGNLKKDVESILDHLGISALEVINIFYHQIKLSKGLPFPV</sequence>